<reference evidence="2 3" key="1">
    <citation type="journal article" date="2014" name="BMC Genomics">
        <title>Genome sequencing of four Aureobasidium pullulans varieties: biotechnological potential, stress tolerance, and description of new species.</title>
        <authorList>
            <person name="Gostin Ar C."/>
            <person name="Ohm R.A."/>
            <person name="Kogej T."/>
            <person name="Sonjak S."/>
            <person name="Turk M."/>
            <person name="Zajc J."/>
            <person name="Zalar P."/>
            <person name="Grube M."/>
            <person name="Sun H."/>
            <person name="Han J."/>
            <person name="Sharma A."/>
            <person name="Chiniquy J."/>
            <person name="Ngan C.Y."/>
            <person name="Lipzen A."/>
            <person name="Barry K."/>
            <person name="Grigoriev I.V."/>
            <person name="Gunde-Cimerman N."/>
        </authorList>
    </citation>
    <scope>NUCLEOTIDE SEQUENCE [LARGE SCALE GENOMIC DNA]</scope>
    <source>
        <strain evidence="2 3">EXF-2481</strain>
    </source>
</reference>
<proteinExistence type="predicted"/>
<dbReference type="InterPro" id="IPR040151">
    <property type="entry name" value="Gfd2/YDR514C-like"/>
</dbReference>
<keyword evidence="3" id="KW-1185">Reference proteome</keyword>
<dbReference type="InterPro" id="IPR012337">
    <property type="entry name" value="RNaseH-like_sf"/>
</dbReference>
<dbReference type="Pfam" id="PF21762">
    <property type="entry name" value="DEDDh_C"/>
    <property type="match status" value="1"/>
</dbReference>
<dbReference type="OrthoDB" id="5953249at2759"/>
<evidence type="ECO:0000259" key="1">
    <source>
        <dbReference type="Pfam" id="PF21762"/>
    </source>
</evidence>
<sequence length="251" mass="28278">MDTEGTKADLTELGISTLDTRDIQNIDPGPSALNWSQKIRPRQFRFKPGERQPFLFGAVEHRIPLTAIQPYLKLQPDRLYILVGHALNHDIEKLACTLGYELRNESNVVAIVDTYALAQQYRTTLPGRLSKLWRFLVDSSPGDATPADVVRVFSPKPHTASLDFESKHGFHNAGNDAFYNMHTLLMLALQPELLREPQYSSSLAGVFLTARSTAWQLVRRLTYETPGSRAKSIVPGSMVRRPEVRIKIPKT</sequence>
<dbReference type="GeneID" id="25367457"/>
<accession>A0A074YYI9</accession>
<dbReference type="AlphaFoldDB" id="A0A074YYI9"/>
<dbReference type="GO" id="GO:0005634">
    <property type="term" value="C:nucleus"/>
    <property type="evidence" value="ECO:0007669"/>
    <property type="project" value="TreeGrafter"/>
</dbReference>
<dbReference type="InParanoid" id="A0A074YYI9"/>
<dbReference type="Proteomes" id="UP000030641">
    <property type="component" value="Unassembled WGS sequence"/>
</dbReference>
<protein>
    <recommendedName>
        <fullName evidence="1">Gfd2/YDR514C-like C-terminal domain-containing protein</fullName>
    </recommendedName>
</protein>
<dbReference type="EMBL" id="KL584774">
    <property type="protein sequence ID" value="KEQ91926.1"/>
    <property type="molecule type" value="Genomic_DNA"/>
</dbReference>
<dbReference type="PANTHER" id="PTHR28083">
    <property type="entry name" value="GOOD FOR FULL DBP5 ACTIVITY PROTEIN 2"/>
    <property type="match status" value="1"/>
</dbReference>
<gene>
    <name evidence="2" type="ORF">AUEXF2481DRAFT_43616</name>
</gene>
<evidence type="ECO:0000313" key="3">
    <source>
        <dbReference type="Proteomes" id="UP000030641"/>
    </source>
</evidence>
<dbReference type="InterPro" id="IPR048519">
    <property type="entry name" value="Gfd2/YDR514C-like_C"/>
</dbReference>
<feature type="domain" description="Gfd2/YDR514C-like C-terminal" evidence="1">
    <location>
        <begin position="7"/>
        <end position="125"/>
    </location>
</feature>
<organism evidence="2 3">
    <name type="scientific">Aureobasidium subglaciale (strain EXF-2481)</name>
    <name type="common">Aureobasidium pullulans var. subglaciale</name>
    <dbReference type="NCBI Taxonomy" id="1043005"/>
    <lineage>
        <taxon>Eukaryota</taxon>
        <taxon>Fungi</taxon>
        <taxon>Dikarya</taxon>
        <taxon>Ascomycota</taxon>
        <taxon>Pezizomycotina</taxon>
        <taxon>Dothideomycetes</taxon>
        <taxon>Dothideomycetidae</taxon>
        <taxon>Dothideales</taxon>
        <taxon>Saccotheciaceae</taxon>
        <taxon>Aureobasidium</taxon>
    </lineage>
</organism>
<dbReference type="STRING" id="1043005.A0A074YYI9"/>
<dbReference type="PANTHER" id="PTHR28083:SF1">
    <property type="entry name" value="GOOD FOR FULL DBP5 ACTIVITY PROTEIN 2"/>
    <property type="match status" value="1"/>
</dbReference>
<dbReference type="RefSeq" id="XP_013340397.1">
    <property type="nucleotide sequence ID" value="XM_013484943.1"/>
</dbReference>
<evidence type="ECO:0000313" key="2">
    <source>
        <dbReference type="EMBL" id="KEQ91926.1"/>
    </source>
</evidence>
<dbReference type="SUPFAM" id="SSF53098">
    <property type="entry name" value="Ribonuclease H-like"/>
    <property type="match status" value="1"/>
</dbReference>
<name>A0A074YYI9_AURSE</name>
<dbReference type="HOGENOM" id="CLU_1071777_0_0_1"/>
<dbReference type="OMA" id="NERCHTQ"/>